<evidence type="ECO:0000256" key="7">
    <source>
        <dbReference type="ARBA" id="ARBA00022989"/>
    </source>
</evidence>
<keyword evidence="6" id="KW-0630">Potassium</keyword>
<dbReference type="Proteomes" id="UP000789595">
    <property type="component" value="Unassembled WGS sequence"/>
</dbReference>
<evidence type="ECO:0000256" key="6">
    <source>
        <dbReference type="ARBA" id="ARBA00022958"/>
    </source>
</evidence>
<evidence type="ECO:0000256" key="8">
    <source>
        <dbReference type="ARBA" id="ARBA00023065"/>
    </source>
</evidence>
<dbReference type="SUPFAM" id="SSF51735">
    <property type="entry name" value="NAD(P)-binding Rossmann-fold domains"/>
    <property type="match status" value="1"/>
</dbReference>
<evidence type="ECO:0000259" key="13">
    <source>
        <dbReference type="PROSITE" id="PS51201"/>
    </source>
</evidence>
<dbReference type="EMBL" id="CAKKNE010000004">
    <property type="protein sequence ID" value="CAH0375123.1"/>
    <property type="molecule type" value="Genomic_DNA"/>
</dbReference>
<name>A0A8J2SQX2_9STRA</name>
<dbReference type="GO" id="GO:1902600">
    <property type="term" value="P:proton transmembrane transport"/>
    <property type="evidence" value="ECO:0007669"/>
    <property type="project" value="InterPro"/>
</dbReference>
<feature type="transmembrane region" description="Helical" evidence="11">
    <location>
        <begin position="84"/>
        <end position="107"/>
    </location>
</feature>
<evidence type="ECO:0000256" key="10">
    <source>
        <dbReference type="SAM" id="MobiDB-lite"/>
    </source>
</evidence>
<reference evidence="14" key="1">
    <citation type="submission" date="2021-11" db="EMBL/GenBank/DDBJ databases">
        <authorList>
            <consortium name="Genoscope - CEA"/>
            <person name="William W."/>
        </authorList>
    </citation>
    <scope>NUCLEOTIDE SEQUENCE</scope>
</reference>
<evidence type="ECO:0000313" key="15">
    <source>
        <dbReference type="Proteomes" id="UP000789595"/>
    </source>
</evidence>
<dbReference type="AlphaFoldDB" id="A0A8J2SQX2"/>
<organism evidence="14 15">
    <name type="scientific">Pelagomonas calceolata</name>
    <dbReference type="NCBI Taxonomy" id="35677"/>
    <lineage>
        <taxon>Eukaryota</taxon>
        <taxon>Sar</taxon>
        <taxon>Stramenopiles</taxon>
        <taxon>Ochrophyta</taxon>
        <taxon>Pelagophyceae</taxon>
        <taxon>Pelagomonadales</taxon>
        <taxon>Pelagomonadaceae</taxon>
        <taxon>Pelagomonas</taxon>
    </lineage>
</organism>
<keyword evidence="3" id="KW-0050">Antiport</keyword>
<evidence type="ECO:0000256" key="4">
    <source>
        <dbReference type="ARBA" id="ARBA00022538"/>
    </source>
</evidence>
<dbReference type="GO" id="GO:0015297">
    <property type="term" value="F:antiporter activity"/>
    <property type="evidence" value="ECO:0007669"/>
    <property type="project" value="UniProtKB-KW"/>
</dbReference>
<dbReference type="PANTHER" id="PTHR46157">
    <property type="entry name" value="K(+) EFFLUX ANTIPORTER 3, CHLOROPLASTIC"/>
    <property type="match status" value="1"/>
</dbReference>
<keyword evidence="15" id="KW-1185">Reference proteome</keyword>
<feature type="chain" id="PRO_5035257710" description="RCK N-terminal domain-containing protein" evidence="12">
    <location>
        <begin position="23"/>
        <end position="895"/>
    </location>
</feature>
<protein>
    <recommendedName>
        <fullName evidence="13">RCK N-terminal domain-containing protein</fullName>
    </recommendedName>
</protein>
<feature type="region of interest" description="Disordered" evidence="10">
    <location>
        <begin position="56"/>
        <end position="80"/>
    </location>
</feature>
<feature type="transmembrane region" description="Helical" evidence="11">
    <location>
        <begin position="356"/>
        <end position="385"/>
    </location>
</feature>
<keyword evidence="2" id="KW-0813">Transport</keyword>
<feature type="compositionally biased region" description="Low complexity" evidence="10">
    <location>
        <begin position="57"/>
        <end position="74"/>
    </location>
</feature>
<keyword evidence="7 11" id="KW-1133">Transmembrane helix</keyword>
<dbReference type="PANTHER" id="PTHR46157:SF4">
    <property type="entry name" value="K(+) EFFLUX ANTIPORTER 3, CHLOROPLASTIC"/>
    <property type="match status" value="1"/>
</dbReference>
<proteinExistence type="predicted"/>
<dbReference type="Gene3D" id="3.40.50.720">
    <property type="entry name" value="NAD(P)-binding Rossmann-like Domain"/>
    <property type="match status" value="1"/>
</dbReference>
<dbReference type="Gene3D" id="1.20.1530.20">
    <property type="match status" value="1"/>
</dbReference>
<evidence type="ECO:0000256" key="5">
    <source>
        <dbReference type="ARBA" id="ARBA00022692"/>
    </source>
</evidence>
<evidence type="ECO:0000256" key="9">
    <source>
        <dbReference type="ARBA" id="ARBA00023136"/>
    </source>
</evidence>
<feature type="transmembrane region" description="Helical" evidence="11">
    <location>
        <begin position="216"/>
        <end position="238"/>
    </location>
</feature>
<evidence type="ECO:0000256" key="2">
    <source>
        <dbReference type="ARBA" id="ARBA00022448"/>
    </source>
</evidence>
<feature type="transmembrane region" description="Helical" evidence="11">
    <location>
        <begin position="405"/>
        <end position="427"/>
    </location>
</feature>
<keyword evidence="8" id="KW-0406">Ion transport</keyword>
<evidence type="ECO:0000256" key="12">
    <source>
        <dbReference type="SAM" id="SignalP"/>
    </source>
</evidence>
<dbReference type="InterPro" id="IPR003148">
    <property type="entry name" value="RCK_N"/>
</dbReference>
<feature type="transmembrane region" description="Helical" evidence="11">
    <location>
        <begin position="250"/>
        <end position="270"/>
    </location>
</feature>
<keyword evidence="9 11" id="KW-0472">Membrane</keyword>
<feature type="signal peptide" evidence="12">
    <location>
        <begin position="1"/>
        <end position="22"/>
    </location>
</feature>
<feature type="transmembrane region" description="Helical" evidence="11">
    <location>
        <begin position="434"/>
        <end position="455"/>
    </location>
</feature>
<feature type="domain" description="RCK N-terminal" evidence="13">
    <location>
        <begin position="563"/>
        <end position="680"/>
    </location>
</feature>
<dbReference type="Pfam" id="PF00999">
    <property type="entry name" value="Na_H_Exchanger"/>
    <property type="match status" value="1"/>
</dbReference>
<comment type="subcellular location">
    <subcellularLocation>
        <location evidence="1">Membrane</location>
        <topology evidence="1">Multi-pass membrane protein</topology>
    </subcellularLocation>
</comment>
<accession>A0A8J2SQX2</accession>
<dbReference type="Pfam" id="PF02254">
    <property type="entry name" value="TrkA_N"/>
    <property type="match status" value="1"/>
</dbReference>
<feature type="transmembrane region" description="Helical" evidence="11">
    <location>
        <begin position="140"/>
        <end position="167"/>
    </location>
</feature>
<dbReference type="GO" id="GO:0016020">
    <property type="term" value="C:membrane"/>
    <property type="evidence" value="ECO:0007669"/>
    <property type="project" value="UniProtKB-SubCell"/>
</dbReference>
<comment type="caution">
    <text evidence="14">The sequence shown here is derived from an EMBL/GenBank/DDBJ whole genome shotgun (WGS) entry which is preliminary data.</text>
</comment>
<sequence length="895" mass="93581">MTLRKRRRAATLLAALAATSSAFVTAPRRPQKLPPTMIGGRAAAAASGLRRRLVPWRRNTAPRTTAPRAAAASNERPRRKRRKAAAAALAALSALWCFRGTAAAATVEGAKTLIEKTASDVGLGESLKALAIAGPRRDALALLLATATVVPLAKLVGLSPILGFLATGVYLGPSGRNFISSMHQTEILGELGVVFFLFEMGLELSVAKIGAMRTEIFGLGLAQFLATTAVLAKGAQVVGNCVASPFSTPASIAVGGALALSSSAFVLQLLKDNEDSGTSHGRASLGVLLLQDLAVVPLLVLVPLLASGDGGLKLAGALAASLGKAVFAVASVEVVGKRLCNMLFDRAKRSRSQEAFLSVVLLSVLGISAFTEAVGLSATLGAFLAGVSLAETAYANQVEASVAPLRGLLLGLFFVTVGFSIDVSLLAAQPLRMLGLAGGLVALKAVTLTALGKLLKLSTPTALRTGALCAQSGEFAFVAFGLAKKLNLISAGQNRVLLTTVAMSMAATPFVAQLGDTIAKSQASPVADNSTADLDRFRDAVLNVPTSADDEFAQDLARRVKMKDVVVVLGYGAIGKVVCEMLDAKLTRYVVLEKDAQKAEQARSAGRPVFQGDATDADVLDSYMAGDARLVVAAIADARACTAAVVALKRKNARLPILARAADAQHRRRLARLPNVQAVVPTIQSDSKLLSLPFGGAVLRGLGFRADDVDMLIEENRRTALGFFDEGVSTPAKPKKAPEKEPAPVEEAVAEEEPEEEEEPVQDEPKSLMEEVGVEETVVREEPKNATVVAEDPEPEPVVEAPVEKKPGSLEAQRAALSTIAELQREAFFAADARAEELLDANSTVLNATRAVIETSEILAGLDDDQCTVMSNGDSAENATELAEFIEEEVAATDR</sequence>
<feature type="compositionally biased region" description="Acidic residues" evidence="10">
    <location>
        <begin position="748"/>
        <end position="762"/>
    </location>
</feature>
<keyword evidence="12" id="KW-0732">Signal</keyword>
<dbReference type="PROSITE" id="PS51201">
    <property type="entry name" value="RCK_N"/>
    <property type="match status" value="1"/>
</dbReference>
<feature type="transmembrane region" description="Helical" evidence="11">
    <location>
        <begin position="312"/>
        <end position="335"/>
    </location>
</feature>
<feature type="transmembrane region" description="Helical" evidence="11">
    <location>
        <begin position="282"/>
        <end position="306"/>
    </location>
</feature>
<dbReference type="GO" id="GO:0006813">
    <property type="term" value="P:potassium ion transport"/>
    <property type="evidence" value="ECO:0007669"/>
    <property type="project" value="UniProtKB-KW"/>
</dbReference>
<dbReference type="OrthoDB" id="4834at2759"/>
<feature type="region of interest" description="Disordered" evidence="10">
    <location>
        <begin position="726"/>
        <end position="766"/>
    </location>
</feature>
<gene>
    <name evidence="14" type="ORF">PECAL_4P24460</name>
</gene>
<keyword evidence="5 11" id="KW-0812">Transmembrane</keyword>
<evidence type="ECO:0000256" key="11">
    <source>
        <dbReference type="SAM" id="Phobius"/>
    </source>
</evidence>
<dbReference type="InterPro" id="IPR038770">
    <property type="entry name" value="Na+/solute_symporter_sf"/>
</dbReference>
<keyword evidence="4" id="KW-0633">Potassium transport</keyword>
<dbReference type="InterPro" id="IPR006153">
    <property type="entry name" value="Cation/H_exchanger_TM"/>
</dbReference>
<evidence type="ECO:0000256" key="1">
    <source>
        <dbReference type="ARBA" id="ARBA00004141"/>
    </source>
</evidence>
<dbReference type="InterPro" id="IPR036291">
    <property type="entry name" value="NAD(P)-bd_dom_sf"/>
</dbReference>
<evidence type="ECO:0000256" key="3">
    <source>
        <dbReference type="ARBA" id="ARBA00022449"/>
    </source>
</evidence>
<evidence type="ECO:0000313" key="14">
    <source>
        <dbReference type="EMBL" id="CAH0375123.1"/>
    </source>
</evidence>